<keyword evidence="1" id="KW-0472">Membrane</keyword>
<dbReference type="InterPro" id="IPR010559">
    <property type="entry name" value="Sig_transdc_His_kin_internal"/>
</dbReference>
<feature type="non-terminal residue" evidence="3">
    <location>
        <position position="355"/>
    </location>
</feature>
<dbReference type="PANTHER" id="PTHR34220">
    <property type="entry name" value="SENSOR HISTIDINE KINASE YPDA"/>
    <property type="match status" value="1"/>
</dbReference>
<accession>A0A3B0UHW9</accession>
<evidence type="ECO:0000313" key="3">
    <source>
        <dbReference type="EMBL" id="VAW30641.1"/>
    </source>
</evidence>
<dbReference type="Pfam" id="PF06580">
    <property type="entry name" value="His_kinase"/>
    <property type="match status" value="1"/>
</dbReference>
<dbReference type="Gene3D" id="3.30.565.10">
    <property type="entry name" value="Histidine kinase-like ATPase, C-terminal domain"/>
    <property type="match status" value="1"/>
</dbReference>
<gene>
    <name evidence="3" type="ORF">MNBD_BACTEROID07-1547</name>
</gene>
<protein>
    <recommendedName>
        <fullName evidence="2">Signal transduction histidine kinase internal region domain-containing protein</fullName>
    </recommendedName>
</protein>
<dbReference type="InterPro" id="IPR036890">
    <property type="entry name" value="HATPase_C_sf"/>
</dbReference>
<keyword evidence="1" id="KW-0812">Transmembrane</keyword>
<feature type="transmembrane region" description="Helical" evidence="1">
    <location>
        <begin position="47"/>
        <end position="65"/>
    </location>
</feature>
<dbReference type="GO" id="GO:0000155">
    <property type="term" value="F:phosphorelay sensor kinase activity"/>
    <property type="evidence" value="ECO:0007669"/>
    <property type="project" value="InterPro"/>
</dbReference>
<feature type="domain" description="Signal transduction histidine kinase internal region" evidence="2">
    <location>
        <begin position="162"/>
        <end position="241"/>
    </location>
</feature>
<organism evidence="3">
    <name type="scientific">hydrothermal vent metagenome</name>
    <dbReference type="NCBI Taxonomy" id="652676"/>
    <lineage>
        <taxon>unclassified sequences</taxon>
        <taxon>metagenomes</taxon>
        <taxon>ecological metagenomes</taxon>
    </lineage>
</organism>
<keyword evidence="1" id="KW-1133">Transmembrane helix</keyword>
<reference evidence="3" key="1">
    <citation type="submission" date="2018-06" db="EMBL/GenBank/DDBJ databases">
        <authorList>
            <person name="Zhirakovskaya E."/>
        </authorList>
    </citation>
    <scope>NUCLEOTIDE SEQUENCE</scope>
</reference>
<feature type="transmembrane region" description="Helical" evidence="1">
    <location>
        <begin position="118"/>
        <end position="139"/>
    </location>
</feature>
<dbReference type="SUPFAM" id="SSF55874">
    <property type="entry name" value="ATPase domain of HSP90 chaperone/DNA topoisomerase II/histidine kinase"/>
    <property type="match status" value="1"/>
</dbReference>
<dbReference type="PANTHER" id="PTHR34220:SF7">
    <property type="entry name" value="SENSOR HISTIDINE KINASE YPDA"/>
    <property type="match status" value="1"/>
</dbReference>
<dbReference type="AlphaFoldDB" id="A0A3B0UHW9"/>
<evidence type="ECO:0000256" key="1">
    <source>
        <dbReference type="SAM" id="Phobius"/>
    </source>
</evidence>
<evidence type="ECO:0000259" key="2">
    <source>
        <dbReference type="Pfam" id="PF06580"/>
    </source>
</evidence>
<dbReference type="GO" id="GO:0016020">
    <property type="term" value="C:membrane"/>
    <property type="evidence" value="ECO:0007669"/>
    <property type="project" value="InterPro"/>
</dbReference>
<sequence length="355" mass="41825">MMLNPVSKNKNYFIGYLAIWVLITGMHTLVLNFFYNINGMESLTDALIFNLIFLLIGYSLWYVIRFNLKEKPSFLDLLFNHLMIATVVIVLWLLLGYFSMQSIYGNDENYMAFLRNSLAWRAVIGLFYYLLFVMFYYLIMYYDDLQEKLKVESKLQNLVTKAELETLKSQINPHFLFNSLNSISSLTMTSPEKAQEMVIKLSDFLRYSLSHDKNEKTSLEKESENLKRYLEIEKVRFGKRLNFVYNIPERCYKQMIPNMILQPLIENSIKHGVYNSSDEVQVEISCKEENSYLVIEISNDYDPEVKKPKGEGIGLKNIRKRLQLIYHRTDLLETIAEKMVFRAILRLPKDTANEQ</sequence>
<feature type="transmembrane region" description="Helical" evidence="1">
    <location>
        <begin position="77"/>
        <end position="98"/>
    </location>
</feature>
<name>A0A3B0UHW9_9ZZZZ</name>
<proteinExistence type="predicted"/>
<dbReference type="EMBL" id="UOET01000548">
    <property type="protein sequence ID" value="VAW30641.1"/>
    <property type="molecule type" value="Genomic_DNA"/>
</dbReference>
<feature type="transmembrane region" description="Helical" evidence="1">
    <location>
        <begin position="12"/>
        <end position="35"/>
    </location>
</feature>
<dbReference type="InterPro" id="IPR050640">
    <property type="entry name" value="Bact_2-comp_sensor_kinase"/>
</dbReference>